<dbReference type="GO" id="GO:0009279">
    <property type="term" value="C:cell outer membrane"/>
    <property type="evidence" value="ECO:0007669"/>
    <property type="project" value="UniProtKB-SubCell"/>
</dbReference>
<keyword evidence="1" id="KW-0813">Transport</keyword>
<evidence type="ECO:0000256" key="1">
    <source>
        <dbReference type="PROSITE-ProRule" id="PRU01360"/>
    </source>
</evidence>
<dbReference type="Pfam" id="PF07715">
    <property type="entry name" value="Plug"/>
    <property type="match status" value="1"/>
</dbReference>
<proteinExistence type="inferred from homology"/>
<dbReference type="PROSITE" id="PS52016">
    <property type="entry name" value="TONB_DEPENDENT_REC_3"/>
    <property type="match status" value="1"/>
</dbReference>
<reference evidence="3 4" key="1">
    <citation type="submission" date="2016-10" db="EMBL/GenBank/DDBJ databases">
        <authorList>
            <person name="de Groot N.N."/>
        </authorList>
    </citation>
    <scope>NUCLEOTIDE SEQUENCE [LARGE SCALE GENOMIC DNA]</scope>
    <source>
        <strain evidence="3 4">DSM 22900</strain>
    </source>
</reference>
<accession>A0A1I1KCX6</accession>
<dbReference type="Gene3D" id="2.60.40.1120">
    <property type="entry name" value="Carboxypeptidase-like, regulatory domain"/>
    <property type="match status" value="1"/>
</dbReference>
<dbReference type="InterPro" id="IPR012910">
    <property type="entry name" value="Plug_dom"/>
</dbReference>
<dbReference type="InterPro" id="IPR023996">
    <property type="entry name" value="TonB-dep_OMP_SusC/RagA"/>
</dbReference>
<keyword evidence="1" id="KW-0472">Membrane</keyword>
<dbReference type="InterPro" id="IPR018247">
    <property type="entry name" value="EF_Hand_1_Ca_BS"/>
</dbReference>
<dbReference type="EMBL" id="FOLL01000015">
    <property type="protein sequence ID" value="SFC58636.1"/>
    <property type="molecule type" value="Genomic_DNA"/>
</dbReference>
<comment type="similarity">
    <text evidence="1">Belongs to the TonB-dependent receptor family.</text>
</comment>
<dbReference type="OrthoDB" id="721000at2"/>
<protein>
    <submittedName>
        <fullName evidence="3">TonB-linked outer membrane protein, SusC/RagA family</fullName>
    </submittedName>
</protein>
<dbReference type="InterPro" id="IPR008969">
    <property type="entry name" value="CarboxyPept-like_regulatory"/>
</dbReference>
<dbReference type="STRING" id="623281.SAMN05421747_11580"/>
<keyword evidence="1" id="KW-0812">Transmembrane</keyword>
<dbReference type="Pfam" id="PF13715">
    <property type="entry name" value="CarbopepD_reg_2"/>
    <property type="match status" value="1"/>
</dbReference>
<dbReference type="InterPro" id="IPR037066">
    <property type="entry name" value="Plug_dom_sf"/>
</dbReference>
<sequence length="1071" mass="119955">MKKKYHLLILFMSSLLRLTRAKWLFGFAIFLLPCCQTLYGAEHAFYQRQIKGIVVDSNQVALAGASVTIKGTSVGTQTDKNGAFAFPDIGNEVVLVVSYTGYVTQEVPVTQSDLVIVLKEDQSELGEVVVVAFGTQKKTDMVGSVTSVKPSNLRVPSSNLTTALAGQAAGIIAYQRSGEPGQDNADFFIRGVTSFGTGKVDPLILIDGVELSVTELARLRPDDIESFSIMKDATSTALYGARGANGVIFVTTKQGKESTASIFFRAESSLSAPTRNIELADPVTFMRLYNEAQYARNPFDEPLYSSEKIDMTAEGVSPVIFPAVDWRKALFKDQTINHRYNLNVSGGGKVARYYVAGSFAQDNGVLRVDPVNNFNNNIDLKSYTLRANVNINLTKSTELIVRLNGNFDDYTGPIQGGGEIYNTVIRTSPVDFLPYYPKNEEHQHVQHIMFGGVSGRAFLNPYADMVKGYKDYNRSLMMAQLELKQDLAFLTEGLTFRTMFNTNRISRFDIERAYKPFFYQLESYDKRTLDYSIGVFNETAGEEFLSFTLNPDLREQQSVFYMESALNYNRAFAERHNLSGMLVSIMRSGMDARAGSLQLSLPSRNFGVSGRATYAYDSRYFAEFNFGYNGSERFYEDKRFGFFPSFGVAWTLSNERFWQTLKDKITNLRLRATYGLVGNDAIGSATDRFFYLSNVEMNAANRGFSFGRESGRTLTGIDITRYSNTDITWEKSYKTNLALELGLFNEITIQADYFRERRTKILMDRADIPSTMGLTAPVRANVGEAEGQGIDVSVDYAHSFSNGIWMQARGNFTYATNKYLTYEEPLYEREWWKSRIGYPLSQQWGYIAERLFVDDNEVRNSPAQNFGTTNVAGDIKYKDVNGDGEITALDMVPIGYPTVPEIIYGGGFSIGFKGFDLSAFFQGSAYSSFWTGGTVYDAATGGYVTGPSNVQPFVGGKQIIKAFADSHYSSENPDLYARWPRFSTETQLNNMQPSTWWLNDGAFVRLKQAEFGYTLPQNVAEKMYMKNLRIYLSGTNLLLLSGFKLWDVEMGGNGLGYPLQRVYNLGVNLTF</sequence>
<keyword evidence="1" id="KW-0998">Cell outer membrane</keyword>
<comment type="subcellular location">
    <subcellularLocation>
        <location evidence="1">Cell outer membrane</location>
        <topology evidence="1">Multi-pass membrane protein</topology>
    </subcellularLocation>
</comment>
<evidence type="ECO:0000313" key="3">
    <source>
        <dbReference type="EMBL" id="SFC58636.1"/>
    </source>
</evidence>
<dbReference type="SUPFAM" id="SSF56935">
    <property type="entry name" value="Porins"/>
    <property type="match status" value="1"/>
</dbReference>
<gene>
    <name evidence="3" type="ORF">SAMN05421747_11580</name>
</gene>
<dbReference type="FunFam" id="2.170.130.10:FF:000003">
    <property type="entry name" value="SusC/RagA family TonB-linked outer membrane protein"/>
    <property type="match status" value="1"/>
</dbReference>
<name>A0A1I1KCX6_9SPHI</name>
<dbReference type="PROSITE" id="PS00018">
    <property type="entry name" value="EF_HAND_1"/>
    <property type="match status" value="1"/>
</dbReference>
<dbReference type="InterPro" id="IPR039426">
    <property type="entry name" value="TonB-dep_rcpt-like"/>
</dbReference>
<dbReference type="NCBIfam" id="TIGR04057">
    <property type="entry name" value="SusC_RagA_signa"/>
    <property type="match status" value="1"/>
</dbReference>
<dbReference type="SUPFAM" id="SSF49464">
    <property type="entry name" value="Carboxypeptidase regulatory domain-like"/>
    <property type="match status" value="1"/>
</dbReference>
<dbReference type="AlphaFoldDB" id="A0A1I1KCX6"/>
<dbReference type="Gene3D" id="2.170.130.10">
    <property type="entry name" value="TonB-dependent receptor, plug domain"/>
    <property type="match status" value="1"/>
</dbReference>
<organism evidence="3 4">
    <name type="scientific">Parapedobacter composti</name>
    <dbReference type="NCBI Taxonomy" id="623281"/>
    <lineage>
        <taxon>Bacteria</taxon>
        <taxon>Pseudomonadati</taxon>
        <taxon>Bacteroidota</taxon>
        <taxon>Sphingobacteriia</taxon>
        <taxon>Sphingobacteriales</taxon>
        <taxon>Sphingobacteriaceae</taxon>
        <taxon>Parapedobacter</taxon>
    </lineage>
</organism>
<dbReference type="Proteomes" id="UP000199577">
    <property type="component" value="Unassembled WGS sequence"/>
</dbReference>
<evidence type="ECO:0000313" key="4">
    <source>
        <dbReference type="Proteomes" id="UP000199577"/>
    </source>
</evidence>
<dbReference type="NCBIfam" id="TIGR04056">
    <property type="entry name" value="OMP_RagA_SusC"/>
    <property type="match status" value="1"/>
</dbReference>
<evidence type="ECO:0000259" key="2">
    <source>
        <dbReference type="Pfam" id="PF07715"/>
    </source>
</evidence>
<feature type="domain" description="TonB-dependent receptor plug" evidence="2">
    <location>
        <begin position="138"/>
        <end position="247"/>
    </location>
</feature>
<keyword evidence="1" id="KW-1134">Transmembrane beta strand</keyword>
<dbReference type="InterPro" id="IPR023997">
    <property type="entry name" value="TonB-dep_OMP_SusC/RagA_CS"/>
</dbReference>
<keyword evidence="4" id="KW-1185">Reference proteome</keyword>